<dbReference type="Proteomes" id="UP000670776">
    <property type="component" value="Unassembled WGS sequence"/>
</dbReference>
<gene>
    <name evidence="2" type="ORF">J8H85_11270</name>
</gene>
<keyword evidence="1" id="KW-0732">Signal</keyword>
<protein>
    <submittedName>
        <fullName evidence="2">Uncharacterized protein</fullName>
    </submittedName>
</protein>
<reference evidence="2 3" key="1">
    <citation type="submission" date="2021-04" db="EMBL/GenBank/DDBJ databases">
        <title>Mariniflexile gromovii gen. nov., sp. nov., a gliding bacterium isolated from the sea urchin Strongylocentrotus intermedius.</title>
        <authorList>
            <person name="Ko S."/>
            <person name="Le V."/>
            <person name="Ahn C.-Y."/>
            <person name="Oh H.-M."/>
        </authorList>
    </citation>
    <scope>NUCLEOTIDE SEQUENCE [LARGE SCALE GENOMIC DNA]</scope>
    <source>
        <strain evidence="2 3">KCTC 12570</strain>
    </source>
</reference>
<dbReference type="RefSeq" id="WP_209655298.1">
    <property type="nucleotide sequence ID" value="NZ_JAGJCB010000010.1"/>
</dbReference>
<comment type="caution">
    <text evidence="2">The sequence shown here is derived from an EMBL/GenBank/DDBJ whole genome shotgun (WGS) entry which is preliminary data.</text>
</comment>
<accession>A0ABS4BVI0</accession>
<evidence type="ECO:0000313" key="3">
    <source>
        <dbReference type="Proteomes" id="UP000670776"/>
    </source>
</evidence>
<feature type="chain" id="PRO_5047093961" evidence="1">
    <location>
        <begin position="22"/>
        <end position="152"/>
    </location>
</feature>
<sequence length="152" mass="18285">MKSIKPIVFLIVLNISYLANAQDTEISNKTSIDKESYYQKRAEEDAKFEQQFSAKTKAEEESFWEDQKSYEENLKKNDKKAYKAYMKGKKDAYANHYEDCNHHCHHSDYYYHHASFYYYRYDGYHYERYPRNRSSMSTNVRVSTPSVRLGLF</sequence>
<organism evidence="2 3">
    <name type="scientific">Mariniflexile gromovii</name>
    <dbReference type="NCBI Taxonomy" id="362523"/>
    <lineage>
        <taxon>Bacteria</taxon>
        <taxon>Pseudomonadati</taxon>
        <taxon>Bacteroidota</taxon>
        <taxon>Flavobacteriia</taxon>
        <taxon>Flavobacteriales</taxon>
        <taxon>Flavobacteriaceae</taxon>
        <taxon>Mariniflexile</taxon>
    </lineage>
</organism>
<evidence type="ECO:0000256" key="1">
    <source>
        <dbReference type="SAM" id="SignalP"/>
    </source>
</evidence>
<name>A0ABS4BVI0_9FLAO</name>
<proteinExistence type="predicted"/>
<keyword evidence="3" id="KW-1185">Reference proteome</keyword>
<feature type="signal peptide" evidence="1">
    <location>
        <begin position="1"/>
        <end position="21"/>
    </location>
</feature>
<dbReference type="EMBL" id="JAGJCB010000010">
    <property type="protein sequence ID" value="MBP0904408.1"/>
    <property type="molecule type" value="Genomic_DNA"/>
</dbReference>
<evidence type="ECO:0000313" key="2">
    <source>
        <dbReference type="EMBL" id="MBP0904408.1"/>
    </source>
</evidence>